<keyword evidence="2" id="KW-0472">Membrane</keyword>
<evidence type="ECO:0000313" key="5">
    <source>
        <dbReference type="Proteomes" id="UP001299546"/>
    </source>
</evidence>
<comment type="caution">
    <text evidence="4">The sequence shown here is derived from an EMBL/GenBank/DDBJ whole genome shotgun (WGS) entry which is preliminary data.</text>
</comment>
<evidence type="ECO:0000313" key="4">
    <source>
        <dbReference type="EMBL" id="MCB7387938.1"/>
    </source>
</evidence>
<name>A0ABS8DHN1_9FIRM</name>
<feature type="transmembrane region" description="Helical" evidence="2">
    <location>
        <begin position="400"/>
        <end position="421"/>
    </location>
</feature>
<dbReference type="EMBL" id="JAJCIS010000007">
    <property type="protein sequence ID" value="MCB7387938.1"/>
    <property type="molecule type" value="Genomic_DNA"/>
</dbReference>
<evidence type="ECO:0000256" key="2">
    <source>
        <dbReference type="SAM" id="Phobius"/>
    </source>
</evidence>
<organism evidence="4 5">
    <name type="scientific">Bariatricus massiliensis</name>
    <dbReference type="NCBI Taxonomy" id="1745713"/>
    <lineage>
        <taxon>Bacteria</taxon>
        <taxon>Bacillati</taxon>
        <taxon>Bacillota</taxon>
        <taxon>Clostridia</taxon>
        <taxon>Lachnospirales</taxon>
        <taxon>Lachnospiraceae</taxon>
        <taxon>Bariatricus</taxon>
    </lineage>
</organism>
<feature type="signal peptide" evidence="3">
    <location>
        <begin position="1"/>
        <end position="24"/>
    </location>
</feature>
<evidence type="ECO:0000256" key="3">
    <source>
        <dbReference type="SAM" id="SignalP"/>
    </source>
</evidence>
<sequence length="426" mass="47007">MKRIKRLIPLLLLVIFGYCMPVSAEETKDDSLIQWKTDEEQVSAELTLRPDKDMVDSGAAALQITMQVMDTSGNTPGVTVTFDETAAASYRIADYTYNQEKKELNIFLSDTKPLFDEEEQSYVIGTVQISTEAEDYEISIVPLSVKTVSQSRQTEEWEAQELQDMKVTFSKGGETVEPEKPGDSVSPETPPVFDNASDVVNELYKGSASEVVYQIGADGSLSKEEQKVVFEALKGKDKAVTFAVKDGERLLYSFTFRGDQLDYEYIAVDMKLTVGENNPDIEKLMHKDGKNLILSFAHHGKLPGKAEVKIYVGGTYADGQELYLYYYNPETKAMEPVQKDIVVVDGYVAFELAHCSDYVLTTKEIKEAGAFPVPGEQTPSGGAGRNNDSKHNVAATGDKAPVTILIVVMAAAVVAIAAVIWRKLRK</sequence>
<evidence type="ECO:0000256" key="1">
    <source>
        <dbReference type="SAM" id="MobiDB-lite"/>
    </source>
</evidence>
<gene>
    <name evidence="4" type="ORF">LIZ65_11610</name>
</gene>
<keyword evidence="3" id="KW-0732">Signal</keyword>
<dbReference type="Proteomes" id="UP001299546">
    <property type="component" value="Unassembled WGS sequence"/>
</dbReference>
<protein>
    <submittedName>
        <fullName evidence="4">Uncharacterized protein</fullName>
    </submittedName>
</protein>
<proteinExistence type="predicted"/>
<keyword evidence="2" id="KW-1133">Transmembrane helix</keyword>
<feature type="region of interest" description="Disordered" evidence="1">
    <location>
        <begin position="370"/>
        <end position="393"/>
    </location>
</feature>
<keyword evidence="2" id="KW-0812">Transmembrane</keyword>
<reference evidence="4 5" key="1">
    <citation type="submission" date="2021-10" db="EMBL/GenBank/DDBJ databases">
        <title>Collection of gut derived symbiotic bacterial strains cultured from healthy donors.</title>
        <authorList>
            <person name="Lin H."/>
            <person name="Littmann E."/>
            <person name="Kohout C."/>
            <person name="Pamer E.G."/>
        </authorList>
    </citation>
    <scope>NUCLEOTIDE SEQUENCE [LARGE SCALE GENOMIC DNA]</scope>
    <source>
        <strain evidence="4 5">DFI.1.165</strain>
    </source>
</reference>
<feature type="chain" id="PRO_5046504898" evidence="3">
    <location>
        <begin position="25"/>
        <end position="426"/>
    </location>
</feature>
<dbReference type="RefSeq" id="WP_227183613.1">
    <property type="nucleotide sequence ID" value="NZ_JAJCIQ010000008.1"/>
</dbReference>
<accession>A0ABS8DHN1</accession>
<keyword evidence="5" id="KW-1185">Reference proteome</keyword>